<evidence type="ECO:0000313" key="2">
    <source>
        <dbReference type="Proteomes" id="UP000247536"/>
    </source>
</evidence>
<dbReference type="InterPro" id="IPR016084">
    <property type="entry name" value="Haem_Oase-like_multi-hlx"/>
</dbReference>
<gene>
    <name evidence="1" type="ORF">DMY87_13020</name>
</gene>
<dbReference type="Gene3D" id="1.20.910.10">
    <property type="entry name" value="Heme oxygenase-like"/>
    <property type="match status" value="1"/>
</dbReference>
<comment type="caution">
    <text evidence="1">The sequence shown here is derived from an EMBL/GenBank/DDBJ whole genome shotgun (WGS) entry which is preliminary data.</text>
</comment>
<dbReference type="CDD" id="cd19166">
    <property type="entry name" value="HemeO-bac"/>
    <property type="match status" value="1"/>
</dbReference>
<name>A0ABX5NQU9_9HYPH</name>
<keyword evidence="2" id="KW-1185">Reference proteome</keyword>
<organism evidence="1 2">
    <name type="scientific">Rhizobium wuzhouense</name>
    <dbReference type="NCBI Taxonomy" id="1986026"/>
    <lineage>
        <taxon>Bacteria</taxon>
        <taxon>Pseudomonadati</taxon>
        <taxon>Pseudomonadota</taxon>
        <taxon>Alphaproteobacteria</taxon>
        <taxon>Hyphomicrobiales</taxon>
        <taxon>Rhizobiaceae</taxon>
        <taxon>Rhizobium/Agrobacterium group</taxon>
        <taxon>Rhizobium</taxon>
    </lineage>
</organism>
<evidence type="ECO:0000313" key="1">
    <source>
        <dbReference type="EMBL" id="PYB73230.1"/>
    </source>
</evidence>
<dbReference type="SUPFAM" id="SSF48613">
    <property type="entry name" value="Heme oxygenase-like"/>
    <property type="match status" value="1"/>
</dbReference>
<sequence>MDLSPRRLGLKTSTAEAHHALDTMIGSFDTPASYARYLDGMARFRLPVEAWLATQPLPPGFGDWQPGLYGEDLLADLQDLDIPLPTDLPPLELPDGDGLIGLLYVLEGSALGARLLAKRAEAIGFTEQRGARHLFAQARNFSSWRAFSARMENVCVYDERAASTWADTAFDYARNAFESAMNAHRLHRRLVQLRP</sequence>
<reference evidence="1 2" key="1">
    <citation type="submission" date="2018-06" db="EMBL/GenBank/DDBJ databases">
        <title>Rhizobium wuzhouense sp. nov., isolated from roots of Oryza officinalis.</title>
        <authorList>
            <person name="Yuan T."/>
        </authorList>
    </citation>
    <scope>NUCLEOTIDE SEQUENCE [LARGE SCALE GENOMIC DNA]</scope>
    <source>
        <strain evidence="1 2">W44</strain>
    </source>
</reference>
<proteinExistence type="predicted"/>
<dbReference type="Proteomes" id="UP000247536">
    <property type="component" value="Unassembled WGS sequence"/>
</dbReference>
<accession>A0ABX5NQU9</accession>
<protein>
    <submittedName>
        <fullName evidence="1">Heme oxygenase</fullName>
    </submittedName>
</protein>
<dbReference type="EMBL" id="QJRY01000004">
    <property type="protein sequence ID" value="PYB73230.1"/>
    <property type="molecule type" value="Genomic_DNA"/>
</dbReference>